<accession>Q13ID2</accession>
<dbReference type="Gene3D" id="3.40.225.10">
    <property type="entry name" value="Class II aldolase/adducin N-terminal domain"/>
    <property type="match status" value="1"/>
</dbReference>
<feature type="domain" description="Class II aldolase/adducin N-terminal" evidence="2">
    <location>
        <begin position="25"/>
        <end position="201"/>
    </location>
</feature>
<dbReference type="PATRIC" id="fig|266265.5.peg.8014"/>
<evidence type="ECO:0000256" key="1">
    <source>
        <dbReference type="ARBA" id="ARBA00037961"/>
    </source>
</evidence>
<dbReference type="InterPro" id="IPR036409">
    <property type="entry name" value="Aldolase_II/adducin_N_sf"/>
</dbReference>
<dbReference type="PANTHER" id="PTHR10672">
    <property type="entry name" value="ADDUCIN"/>
    <property type="match status" value="1"/>
</dbReference>
<name>Q13ID2_PARXL</name>
<reference evidence="3 4" key="1">
    <citation type="journal article" date="2006" name="Proc. Natl. Acad. Sci. U.S.A.">
        <title>Burkholderia xenovorans LB400 harbors a multi-replicon, 9.73-Mbp genome shaped for versatility.</title>
        <authorList>
            <person name="Chain P.S."/>
            <person name="Denef V.J."/>
            <person name="Konstantinidis K.T."/>
            <person name="Vergez L.M."/>
            <person name="Agullo L."/>
            <person name="Reyes V.L."/>
            <person name="Hauser L."/>
            <person name="Cordova M."/>
            <person name="Gomez L."/>
            <person name="Gonzalez M."/>
            <person name="Land M."/>
            <person name="Lao V."/>
            <person name="Larimer F."/>
            <person name="LiPuma J.J."/>
            <person name="Mahenthiralingam E."/>
            <person name="Malfatti S.A."/>
            <person name="Marx C.J."/>
            <person name="Parnell J.J."/>
            <person name="Ramette A."/>
            <person name="Richardson P."/>
            <person name="Seeger M."/>
            <person name="Smith D."/>
            <person name="Spilker T."/>
            <person name="Sul W.J."/>
            <person name="Tsoi T.V."/>
            <person name="Ulrich L.E."/>
            <person name="Zhulin I.B."/>
            <person name="Tiedje J.M."/>
        </authorList>
    </citation>
    <scope>NUCLEOTIDE SEQUENCE [LARGE SCALE GENOMIC DNA]</scope>
    <source>
        <strain evidence="3 4">LB400</strain>
    </source>
</reference>
<dbReference type="eggNOG" id="COG0235">
    <property type="taxonomic scope" value="Bacteria"/>
</dbReference>
<organism evidence="3 4">
    <name type="scientific">Paraburkholderia xenovorans (strain LB400)</name>
    <dbReference type="NCBI Taxonomy" id="266265"/>
    <lineage>
        <taxon>Bacteria</taxon>
        <taxon>Pseudomonadati</taxon>
        <taxon>Pseudomonadota</taxon>
        <taxon>Betaproteobacteria</taxon>
        <taxon>Burkholderiales</taxon>
        <taxon>Burkholderiaceae</taxon>
        <taxon>Paraburkholderia</taxon>
    </lineage>
</organism>
<dbReference type="STRING" id="266265.Bxe_C0233"/>
<dbReference type="Pfam" id="PF00596">
    <property type="entry name" value="Aldolase_II"/>
    <property type="match status" value="1"/>
</dbReference>
<dbReference type="PANTHER" id="PTHR10672:SF3">
    <property type="entry name" value="PROTEIN HU-LI TAI SHAO"/>
    <property type="match status" value="1"/>
</dbReference>
<dbReference type="SUPFAM" id="SSF53639">
    <property type="entry name" value="AraD/HMP-PK domain-like"/>
    <property type="match status" value="1"/>
</dbReference>
<dbReference type="InterPro" id="IPR051017">
    <property type="entry name" value="Aldolase-II_Adducin_sf"/>
</dbReference>
<dbReference type="KEGG" id="bxe:Bxe_C0233"/>
<dbReference type="Proteomes" id="UP000001817">
    <property type="component" value="Chromosome 3"/>
</dbReference>
<dbReference type="KEGG" id="bxb:DR64_8198"/>
<dbReference type="GO" id="GO:0005856">
    <property type="term" value="C:cytoskeleton"/>
    <property type="evidence" value="ECO:0007669"/>
    <property type="project" value="TreeGrafter"/>
</dbReference>
<gene>
    <name evidence="3" type="ORF">Bxe_C0233</name>
</gene>
<dbReference type="NCBIfam" id="NF004855">
    <property type="entry name" value="PRK06208.1"/>
    <property type="match status" value="1"/>
</dbReference>
<dbReference type="RefSeq" id="WP_011493417.1">
    <property type="nucleotide sequence ID" value="NC_007953.1"/>
</dbReference>
<keyword evidence="4" id="KW-1185">Reference proteome</keyword>
<protein>
    <submittedName>
        <fullName evidence="3">Class II aldolase</fullName>
    </submittedName>
</protein>
<proteinExistence type="inferred from homology"/>
<dbReference type="AlphaFoldDB" id="Q13ID2"/>
<comment type="similarity">
    <text evidence="1">Belongs to the aldolase class II family.</text>
</comment>
<evidence type="ECO:0000313" key="3">
    <source>
        <dbReference type="EMBL" id="ABE36157.1"/>
    </source>
</evidence>
<evidence type="ECO:0000259" key="2">
    <source>
        <dbReference type="SMART" id="SM01007"/>
    </source>
</evidence>
<dbReference type="EMBL" id="CP000272">
    <property type="protein sequence ID" value="ABE36157.1"/>
    <property type="molecule type" value="Genomic_DNA"/>
</dbReference>
<sequence length="260" mass="29053">MSAVPPKPQPRVFDNVDDERYDRKLRLAATFRLFARFGFQEGVMGHASVRDPERPDHYWTNPYATDFSSLTPDDLVLYNLDGQIVEGSNRYIHVGGTQIHIPILKTRNDVNAVVHTHSVHARAWSVLNRLIDPVSAESAAFYERHTLYDTYRHGEGYSLANAIGTNRAVLLKNHGVLTVGQTIDEAAWLFVAFERAAQAQLLAEASGPIGCIPHEDALTISERTTPAFGWLNFQPLFQGVLHANPDLKPRPNTVLRHVGP</sequence>
<dbReference type="SMART" id="SM01007">
    <property type="entry name" value="Aldolase_II"/>
    <property type="match status" value="1"/>
</dbReference>
<dbReference type="GO" id="GO:0051015">
    <property type="term" value="F:actin filament binding"/>
    <property type="evidence" value="ECO:0007669"/>
    <property type="project" value="TreeGrafter"/>
</dbReference>
<dbReference type="InterPro" id="IPR001303">
    <property type="entry name" value="Aldolase_II/adducin_N"/>
</dbReference>
<dbReference type="OrthoDB" id="3729465at2"/>
<evidence type="ECO:0000313" key="4">
    <source>
        <dbReference type="Proteomes" id="UP000001817"/>
    </source>
</evidence>